<dbReference type="Pfam" id="PF13531">
    <property type="entry name" value="SBP_bac_11"/>
    <property type="match status" value="1"/>
</dbReference>
<feature type="chain" id="PRO_5039145945" evidence="6">
    <location>
        <begin position="21"/>
        <end position="259"/>
    </location>
</feature>
<feature type="binding site" evidence="5">
    <location>
        <position position="44"/>
    </location>
    <ligand>
        <name>molybdate</name>
        <dbReference type="ChEBI" id="CHEBI:36264"/>
    </ligand>
</feature>
<dbReference type="GO" id="GO:1901359">
    <property type="term" value="F:tungstate binding"/>
    <property type="evidence" value="ECO:0007669"/>
    <property type="project" value="UniProtKB-ARBA"/>
</dbReference>
<organism evidence="7 8">
    <name type="scientific">Exobacillus caeni</name>
    <dbReference type="NCBI Taxonomy" id="2574798"/>
    <lineage>
        <taxon>Bacteria</taxon>
        <taxon>Bacillati</taxon>
        <taxon>Bacillota</taxon>
        <taxon>Bacilli</taxon>
        <taxon>Bacillales</taxon>
        <taxon>Guptibacillaceae</taxon>
        <taxon>Exobacillus</taxon>
    </lineage>
</organism>
<dbReference type="PANTHER" id="PTHR30632">
    <property type="entry name" value="MOLYBDATE-BINDING PERIPLASMIC PROTEIN"/>
    <property type="match status" value="1"/>
</dbReference>
<dbReference type="PANTHER" id="PTHR30632:SF0">
    <property type="entry name" value="SULFATE-BINDING PROTEIN"/>
    <property type="match status" value="1"/>
</dbReference>
<dbReference type="GO" id="GO:0046872">
    <property type="term" value="F:metal ion binding"/>
    <property type="evidence" value="ECO:0007669"/>
    <property type="project" value="UniProtKB-KW"/>
</dbReference>
<keyword evidence="2 5" id="KW-0500">Molybdenum</keyword>
<dbReference type="EMBL" id="SWLG01000007">
    <property type="protein sequence ID" value="TLS37242.1"/>
    <property type="molecule type" value="Genomic_DNA"/>
</dbReference>
<sequence>MKRISLLLVIIFLLSVTGCADKDGQQSEKQPKEHTDLTVSAAASLQDAMTEIKKDFEQENKNITLSFNFGSSGALQQQISQGAPVDVFFSAAEDKFNKLQNEGLISKKIDLAKNEIVLVVPAENSSINNFQDIVNADKLSIGIPESVPAGKYAKQTLETLNLWNIVEDKMVYAKDVRQVLSYVETGNVEAGIVYRTDAEISSKVKVAATADESSHTPIVYPLGIIKNTKHSGQAQEFFQYMQTKPAIEILKKYGFDTIK</sequence>
<dbReference type="InterPro" id="IPR050682">
    <property type="entry name" value="ModA/WtpA"/>
</dbReference>
<dbReference type="Proteomes" id="UP000308230">
    <property type="component" value="Unassembled WGS sequence"/>
</dbReference>
<feature type="binding site" evidence="5">
    <location>
        <position position="176"/>
    </location>
    <ligand>
        <name>molybdate</name>
        <dbReference type="ChEBI" id="CHEBI:36264"/>
    </ligand>
</feature>
<dbReference type="CDD" id="cd13537">
    <property type="entry name" value="PBP2_YvgL_like"/>
    <property type="match status" value="1"/>
</dbReference>
<dbReference type="SUPFAM" id="SSF53850">
    <property type="entry name" value="Periplasmic binding protein-like II"/>
    <property type="match status" value="1"/>
</dbReference>
<feature type="binding site" evidence="5">
    <location>
        <position position="72"/>
    </location>
    <ligand>
        <name>molybdate</name>
        <dbReference type="ChEBI" id="CHEBI:36264"/>
    </ligand>
</feature>
<comment type="similarity">
    <text evidence="1">Belongs to the bacterial solute-binding protein ModA family.</text>
</comment>
<evidence type="ECO:0000256" key="2">
    <source>
        <dbReference type="ARBA" id="ARBA00022505"/>
    </source>
</evidence>
<dbReference type="GO" id="GO:0030973">
    <property type="term" value="F:molybdate ion binding"/>
    <property type="evidence" value="ECO:0007669"/>
    <property type="project" value="UniProtKB-ARBA"/>
</dbReference>
<evidence type="ECO:0000256" key="4">
    <source>
        <dbReference type="ARBA" id="ARBA00022729"/>
    </source>
</evidence>
<keyword evidence="4 6" id="KW-0732">Signal</keyword>
<dbReference type="FunFam" id="3.40.190.10:FF:000035">
    <property type="entry name" value="Molybdate ABC transporter substrate-binding protein"/>
    <property type="match status" value="1"/>
</dbReference>
<proteinExistence type="inferred from homology"/>
<dbReference type="Gene3D" id="3.40.190.10">
    <property type="entry name" value="Periplasmic binding protein-like II"/>
    <property type="match status" value="2"/>
</dbReference>
<evidence type="ECO:0000256" key="6">
    <source>
        <dbReference type="SAM" id="SignalP"/>
    </source>
</evidence>
<keyword evidence="8" id="KW-1185">Reference proteome</keyword>
<evidence type="ECO:0000256" key="1">
    <source>
        <dbReference type="ARBA" id="ARBA00009175"/>
    </source>
</evidence>
<gene>
    <name evidence="7" type="primary">modA</name>
    <name evidence="7" type="ORF">FCL54_12010</name>
</gene>
<name>A0A5R9F0T7_9BACL</name>
<evidence type="ECO:0000256" key="5">
    <source>
        <dbReference type="PIRSR" id="PIRSR004846-1"/>
    </source>
</evidence>
<comment type="caution">
    <text evidence="7">The sequence shown here is derived from an EMBL/GenBank/DDBJ whole genome shotgun (WGS) entry which is preliminary data.</text>
</comment>
<feature type="binding site" evidence="5">
    <location>
        <position position="194"/>
    </location>
    <ligand>
        <name>molybdate</name>
        <dbReference type="ChEBI" id="CHEBI:36264"/>
    </ligand>
</feature>
<keyword evidence="3 5" id="KW-0479">Metal-binding</keyword>
<protein>
    <submittedName>
        <fullName evidence="7">Molybdate ABC transporter substrate-binding protein</fullName>
    </submittedName>
</protein>
<feature type="binding site" evidence="5">
    <location>
        <position position="149"/>
    </location>
    <ligand>
        <name>molybdate</name>
        <dbReference type="ChEBI" id="CHEBI:36264"/>
    </ligand>
</feature>
<dbReference type="PROSITE" id="PS51257">
    <property type="entry name" value="PROKAR_LIPOPROTEIN"/>
    <property type="match status" value="1"/>
</dbReference>
<evidence type="ECO:0000256" key="3">
    <source>
        <dbReference type="ARBA" id="ARBA00022723"/>
    </source>
</evidence>
<feature type="signal peptide" evidence="6">
    <location>
        <begin position="1"/>
        <end position="20"/>
    </location>
</feature>
<dbReference type="PIRSF" id="PIRSF004846">
    <property type="entry name" value="ModA"/>
    <property type="match status" value="1"/>
</dbReference>
<dbReference type="GO" id="GO:0015689">
    <property type="term" value="P:molybdate ion transport"/>
    <property type="evidence" value="ECO:0007669"/>
    <property type="project" value="InterPro"/>
</dbReference>
<evidence type="ECO:0000313" key="8">
    <source>
        <dbReference type="Proteomes" id="UP000308230"/>
    </source>
</evidence>
<dbReference type="OrthoDB" id="9785015at2"/>
<dbReference type="RefSeq" id="WP_138126734.1">
    <property type="nucleotide sequence ID" value="NZ_SWLG01000007.1"/>
</dbReference>
<dbReference type="InterPro" id="IPR005950">
    <property type="entry name" value="ModA"/>
</dbReference>
<dbReference type="InterPro" id="IPR041879">
    <property type="entry name" value="YvgL-like_PBP2"/>
</dbReference>
<accession>A0A5R9F0T7</accession>
<reference evidence="7 8" key="1">
    <citation type="submission" date="2019-04" db="EMBL/GenBank/DDBJ databases">
        <title>Bacillus caeni sp. nov., a bacterium isolated from mangrove sediment.</title>
        <authorList>
            <person name="Huang H."/>
            <person name="Mo K."/>
            <person name="Hu Y."/>
        </authorList>
    </citation>
    <scope>NUCLEOTIDE SEQUENCE [LARGE SCALE GENOMIC DNA]</scope>
    <source>
        <strain evidence="7 8">HB172195</strain>
    </source>
</reference>
<dbReference type="NCBIfam" id="TIGR01256">
    <property type="entry name" value="modA"/>
    <property type="match status" value="1"/>
</dbReference>
<evidence type="ECO:0000313" key="7">
    <source>
        <dbReference type="EMBL" id="TLS37242.1"/>
    </source>
</evidence>
<dbReference type="AlphaFoldDB" id="A0A5R9F0T7"/>